<dbReference type="Proteomes" id="UP000838756">
    <property type="component" value="Unassembled WGS sequence"/>
</dbReference>
<evidence type="ECO:0000313" key="2">
    <source>
        <dbReference type="EMBL" id="CAH2217690.1"/>
    </source>
</evidence>
<feature type="domain" description="Reverse transcriptase" evidence="1">
    <location>
        <begin position="1"/>
        <end position="104"/>
    </location>
</feature>
<dbReference type="PANTHER" id="PTHR47027">
    <property type="entry name" value="REVERSE TRANSCRIPTASE DOMAIN-CONTAINING PROTEIN"/>
    <property type="match status" value="1"/>
</dbReference>
<name>A0A8S4QTZ0_9NEOP</name>
<dbReference type="PANTHER" id="PTHR47027:SF8">
    <property type="entry name" value="RIBONUCLEASE H"/>
    <property type="match status" value="1"/>
</dbReference>
<evidence type="ECO:0000313" key="3">
    <source>
        <dbReference type="Proteomes" id="UP000838756"/>
    </source>
</evidence>
<keyword evidence="3" id="KW-1185">Reference proteome</keyword>
<dbReference type="OrthoDB" id="425681at2759"/>
<gene>
    <name evidence="2" type="primary">jg26588</name>
    <name evidence="2" type="ORF">PAEG_LOCUS5573</name>
</gene>
<dbReference type="EMBL" id="CAKXAJ010018399">
    <property type="protein sequence ID" value="CAH2217690.1"/>
    <property type="molecule type" value="Genomic_DNA"/>
</dbReference>
<dbReference type="AlphaFoldDB" id="A0A8S4QTZ0"/>
<proteinExistence type="predicted"/>
<dbReference type="PROSITE" id="PS50878">
    <property type="entry name" value="RT_POL"/>
    <property type="match status" value="1"/>
</dbReference>
<sequence length="220" mass="25477">MLFNVYGEYIIRKALETWKGGFPLGGKRICNLRYADDTVLVTTSMKDMKELLQRLEVESLELGLCINKSKTKLMIVDRSGNLLDTTNIPSVDIVEDYIYLGSQICNDGSCVPEIERRIAMAKSAMIRLGSIWKNRGITFNTKSRLVRALIFPIFMYGVETWTIKARERQRIDAFEMWCWRRMWRIPWTAKRTNVSILAQLGVRVRLSSICYQRLFSISGT</sequence>
<protein>
    <submittedName>
        <fullName evidence="2">Jg26588 protein</fullName>
    </submittedName>
</protein>
<evidence type="ECO:0000259" key="1">
    <source>
        <dbReference type="PROSITE" id="PS50878"/>
    </source>
</evidence>
<accession>A0A8S4QTZ0</accession>
<comment type="caution">
    <text evidence="2">The sequence shown here is derived from an EMBL/GenBank/DDBJ whole genome shotgun (WGS) entry which is preliminary data.</text>
</comment>
<reference evidence="2" key="1">
    <citation type="submission" date="2022-03" db="EMBL/GenBank/DDBJ databases">
        <authorList>
            <person name="Lindestad O."/>
        </authorList>
    </citation>
    <scope>NUCLEOTIDE SEQUENCE</scope>
</reference>
<dbReference type="Pfam" id="PF00078">
    <property type="entry name" value="RVT_1"/>
    <property type="match status" value="1"/>
</dbReference>
<organism evidence="2 3">
    <name type="scientific">Pararge aegeria aegeria</name>
    <dbReference type="NCBI Taxonomy" id="348720"/>
    <lineage>
        <taxon>Eukaryota</taxon>
        <taxon>Metazoa</taxon>
        <taxon>Ecdysozoa</taxon>
        <taxon>Arthropoda</taxon>
        <taxon>Hexapoda</taxon>
        <taxon>Insecta</taxon>
        <taxon>Pterygota</taxon>
        <taxon>Neoptera</taxon>
        <taxon>Endopterygota</taxon>
        <taxon>Lepidoptera</taxon>
        <taxon>Glossata</taxon>
        <taxon>Ditrysia</taxon>
        <taxon>Papilionoidea</taxon>
        <taxon>Nymphalidae</taxon>
        <taxon>Satyrinae</taxon>
        <taxon>Satyrini</taxon>
        <taxon>Parargina</taxon>
        <taxon>Pararge</taxon>
    </lineage>
</organism>
<dbReference type="InterPro" id="IPR000477">
    <property type="entry name" value="RT_dom"/>
</dbReference>